<name>A0A2S7XHG7_9GAMM</name>
<sequence>MSEQKYVDVLVTDGGMDFDLGAQPIMTDNRQSIGQDVVHSILESGIARELSAERNKAKRDYVLTRIEMLVEEDERIVAGSATATDMGASTKNELLILLTADTEEFGPVTLEVQV</sequence>
<accession>A0A2S7XHG7</accession>
<reference evidence="4" key="3">
    <citation type="journal article" date="2019" name="Int. J. Syst. Evol. Microbiol.">
        <title>The Global Catalogue of Microorganisms (GCM) 10K type strain sequencing project: providing services to taxonomists for standard genome sequencing and annotation.</title>
        <authorList>
            <consortium name="The Broad Institute Genomics Platform"/>
            <consortium name="The Broad Institute Genome Sequencing Center for Infectious Disease"/>
            <person name="Wu L."/>
            <person name="Ma J."/>
        </authorList>
    </citation>
    <scope>NUCLEOTIDE SEQUENCE [LARGE SCALE GENOMIC DNA]</scope>
    <source>
        <strain evidence="4">NBRC 105001</strain>
    </source>
</reference>
<dbReference type="RefSeq" id="WP_105062945.1">
    <property type="nucleotide sequence ID" value="NZ_BSOU01000007.1"/>
</dbReference>
<dbReference type="AlphaFoldDB" id="A0A2S7XHG7"/>
<dbReference type="Proteomes" id="UP000239273">
    <property type="component" value="Unassembled WGS sequence"/>
</dbReference>
<evidence type="ECO:0000313" key="2">
    <source>
        <dbReference type="EMBL" id="PQJ93155.1"/>
    </source>
</evidence>
<dbReference type="Proteomes" id="UP001156660">
    <property type="component" value="Unassembled WGS sequence"/>
</dbReference>
<gene>
    <name evidence="2" type="ORF">BTO23_03405</name>
    <name evidence="1" type="ORF">GCM10007855_28650</name>
</gene>
<dbReference type="EMBL" id="BSOU01000007">
    <property type="protein sequence ID" value="GLR75991.1"/>
    <property type="molecule type" value="Genomic_DNA"/>
</dbReference>
<protein>
    <recommendedName>
        <fullName evidence="5">Phage protein</fullName>
    </recommendedName>
</protein>
<keyword evidence="4" id="KW-1185">Reference proteome</keyword>
<organism evidence="2 3">
    <name type="scientific">Aliivibrio sifiae</name>
    <dbReference type="NCBI Taxonomy" id="566293"/>
    <lineage>
        <taxon>Bacteria</taxon>
        <taxon>Pseudomonadati</taxon>
        <taxon>Pseudomonadota</taxon>
        <taxon>Gammaproteobacteria</taxon>
        <taxon>Vibrionales</taxon>
        <taxon>Vibrionaceae</taxon>
        <taxon>Aliivibrio</taxon>
    </lineage>
</organism>
<reference evidence="1" key="4">
    <citation type="submission" date="2023-01" db="EMBL/GenBank/DDBJ databases">
        <title>Draft genome sequence of Aliivibrio sifiae strain NBRC 105001.</title>
        <authorList>
            <person name="Sun Q."/>
            <person name="Mori K."/>
        </authorList>
    </citation>
    <scope>NUCLEOTIDE SEQUENCE</scope>
    <source>
        <strain evidence="1">NBRC 105001</strain>
    </source>
</reference>
<dbReference type="EMBL" id="MSCP01000001">
    <property type="protein sequence ID" value="PQJ93155.1"/>
    <property type="molecule type" value="Genomic_DNA"/>
</dbReference>
<comment type="caution">
    <text evidence="2">The sequence shown here is derived from an EMBL/GenBank/DDBJ whole genome shotgun (WGS) entry which is preliminary data.</text>
</comment>
<evidence type="ECO:0000313" key="4">
    <source>
        <dbReference type="Proteomes" id="UP001156660"/>
    </source>
</evidence>
<reference evidence="1" key="1">
    <citation type="journal article" date="2014" name="Int. J. Syst. Evol. Microbiol.">
        <title>Complete genome of a new Firmicutes species belonging to the dominant human colonic microbiota ('Ruminococcus bicirculans') reveals two chromosomes and a selective capacity to utilize plant glucans.</title>
        <authorList>
            <consortium name="NISC Comparative Sequencing Program"/>
            <person name="Wegmann U."/>
            <person name="Louis P."/>
            <person name="Goesmann A."/>
            <person name="Henrissat B."/>
            <person name="Duncan S.H."/>
            <person name="Flint H.J."/>
        </authorList>
    </citation>
    <scope>NUCLEOTIDE SEQUENCE</scope>
    <source>
        <strain evidence="1">NBRC 105001</strain>
    </source>
</reference>
<evidence type="ECO:0000313" key="1">
    <source>
        <dbReference type="EMBL" id="GLR75991.1"/>
    </source>
</evidence>
<proteinExistence type="predicted"/>
<dbReference type="Pfam" id="PF10761">
    <property type="entry name" value="DUF2590"/>
    <property type="match status" value="1"/>
</dbReference>
<reference evidence="2 3" key="2">
    <citation type="submission" date="2016-12" db="EMBL/GenBank/DDBJ databases">
        <title>Diversity of luminous bacteria.</title>
        <authorList>
            <person name="Yoshizawa S."/>
            <person name="Kogure K."/>
        </authorList>
    </citation>
    <scope>NUCLEOTIDE SEQUENCE [LARGE SCALE GENOMIC DNA]</scope>
    <source>
        <strain evidence="2 3">NBRC 105001</strain>
    </source>
</reference>
<evidence type="ECO:0008006" key="5">
    <source>
        <dbReference type="Google" id="ProtNLM"/>
    </source>
</evidence>
<evidence type="ECO:0000313" key="3">
    <source>
        <dbReference type="Proteomes" id="UP000239273"/>
    </source>
</evidence>
<dbReference type="InterPro" id="IPR019697">
    <property type="entry name" value="Phage_HP1_Orf28"/>
</dbReference>
<dbReference type="OrthoDB" id="6893744at2"/>